<dbReference type="EC" id="7.1.1.2" evidence="8"/>
<sequence length="297" mass="33437">MLKVIVTMLCVLLGVAFLTLLERKILSYVQTRKGPNKVGLMGIFQPFADALKLFLKEKLVPSNSNQWLFIFFPWFSLSVSLYMWGLLPSYSLLTYTTCGLLLFLCISSFNVYVVLGAGWSSNSTYAFLGGLRASAQTISYEISLVFVLLFPMLLAGSLTLSAYLSFYPMIFLCFFIMLIWFTTCLAETNRAPFDFAEGESELVSGFNIEFGGGFFALLFLAEYASILFISYMSASMFLYTSSISSYMLGGFLFTLLFLVVRGVYPRYRYDKLMSLCWKSFLPLSISLLSLSVLNSLV</sequence>
<feature type="transmembrane region" description="Helical" evidence="9">
    <location>
        <begin position="93"/>
        <end position="117"/>
    </location>
</feature>
<comment type="similarity">
    <text evidence="2 7">Belongs to the complex I subunit 1 family.</text>
</comment>
<dbReference type="InterPro" id="IPR001694">
    <property type="entry name" value="NADH_UbQ_OxRdtase_su1/FPO"/>
</dbReference>
<keyword evidence="5 9" id="KW-1133">Transmembrane helix</keyword>
<geneLocation type="mitochondrion" evidence="10"/>
<accession>A0A1B0TKT6</accession>
<keyword evidence="8" id="KW-0830">Ubiquinone</keyword>
<keyword evidence="6 9" id="KW-0472">Membrane</keyword>
<proteinExistence type="inferred from homology"/>
<dbReference type="GO" id="GO:0009060">
    <property type="term" value="P:aerobic respiration"/>
    <property type="evidence" value="ECO:0007669"/>
    <property type="project" value="TreeGrafter"/>
</dbReference>
<evidence type="ECO:0000256" key="9">
    <source>
        <dbReference type="SAM" id="Phobius"/>
    </source>
</evidence>
<feature type="transmembrane region" description="Helical" evidence="9">
    <location>
        <begin position="166"/>
        <end position="186"/>
    </location>
</feature>
<dbReference type="HAMAP" id="MF_01350">
    <property type="entry name" value="NDH1_NuoH"/>
    <property type="match status" value="1"/>
</dbReference>
<keyword evidence="8 10" id="KW-0496">Mitochondrion</keyword>
<dbReference type="EMBL" id="KR736333">
    <property type="protein sequence ID" value="ALO81901.1"/>
    <property type="molecule type" value="Genomic_DNA"/>
</dbReference>
<keyword evidence="4 7" id="KW-0812">Transmembrane</keyword>
<dbReference type="GO" id="GO:0008137">
    <property type="term" value="F:NADH dehydrogenase (ubiquinone) activity"/>
    <property type="evidence" value="ECO:0007669"/>
    <property type="project" value="UniProtKB-EC"/>
</dbReference>
<comment type="catalytic activity">
    <reaction evidence="8">
        <text>a ubiquinone + NADH + 5 H(+)(in) = a ubiquinol + NAD(+) + 4 H(+)(out)</text>
        <dbReference type="Rhea" id="RHEA:29091"/>
        <dbReference type="Rhea" id="RHEA-COMP:9565"/>
        <dbReference type="Rhea" id="RHEA-COMP:9566"/>
        <dbReference type="ChEBI" id="CHEBI:15378"/>
        <dbReference type="ChEBI" id="CHEBI:16389"/>
        <dbReference type="ChEBI" id="CHEBI:17976"/>
        <dbReference type="ChEBI" id="CHEBI:57540"/>
        <dbReference type="ChEBI" id="CHEBI:57945"/>
        <dbReference type="EC" id="7.1.1.2"/>
    </reaction>
</comment>
<evidence type="ECO:0000256" key="4">
    <source>
        <dbReference type="ARBA" id="ARBA00022692"/>
    </source>
</evidence>
<name>A0A1B0TKT6_9EUPU</name>
<dbReference type="AlphaFoldDB" id="A0A1B0TKT6"/>
<dbReference type="PROSITE" id="PS00667">
    <property type="entry name" value="COMPLEX1_ND1_1"/>
    <property type="match status" value="1"/>
</dbReference>
<dbReference type="PANTHER" id="PTHR11432">
    <property type="entry name" value="NADH DEHYDROGENASE SUBUNIT 1"/>
    <property type="match status" value="1"/>
</dbReference>
<feature type="transmembrane region" description="Helical" evidence="9">
    <location>
        <begin position="243"/>
        <end position="263"/>
    </location>
</feature>
<evidence type="ECO:0000313" key="10">
    <source>
        <dbReference type="EMBL" id="ALO81901.1"/>
    </source>
</evidence>
<evidence type="ECO:0000256" key="5">
    <source>
        <dbReference type="ARBA" id="ARBA00022989"/>
    </source>
</evidence>
<protein>
    <recommendedName>
        <fullName evidence="3 8">NADH-ubiquinone oxidoreductase chain 1</fullName>
        <ecNumber evidence="8">7.1.1.2</ecNumber>
    </recommendedName>
</protein>
<evidence type="ECO:0000256" key="3">
    <source>
        <dbReference type="ARBA" id="ARBA00021009"/>
    </source>
</evidence>
<comment type="subcellular location">
    <subcellularLocation>
        <location evidence="1">Membrane</location>
        <topology evidence="1">Multi-pass membrane protein</topology>
    </subcellularLocation>
    <subcellularLocation>
        <location evidence="7">Mitochondrion inner membrane</location>
        <topology evidence="7">Multi-pass membrane protein</topology>
    </subcellularLocation>
</comment>
<dbReference type="PROSITE" id="PS00668">
    <property type="entry name" value="COMPLEX1_ND1_2"/>
    <property type="match status" value="1"/>
</dbReference>
<dbReference type="GO" id="GO:0005743">
    <property type="term" value="C:mitochondrial inner membrane"/>
    <property type="evidence" value="ECO:0007669"/>
    <property type="project" value="UniProtKB-SubCell"/>
</dbReference>
<evidence type="ECO:0000256" key="2">
    <source>
        <dbReference type="ARBA" id="ARBA00010535"/>
    </source>
</evidence>
<organism evidence="10">
    <name type="scientific">Cernuella virgata</name>
    <dbReference type="NCBI Taxonomy" id="145650"/>
    <lineage>
        <taxon>Eukaryota</taxon>
        <taxon>Metazoa</taxon>
        <taxon>Spiralia</taxon>
        <taxon>Lophotrochozoa</taxon>
        <taxon>Mollusca</taxon>
        <taxon>Gastropoda</taxon>
        <taxon>Heterobranchia</taxon>
        <taxon>Euthyneura</taxon>
        <taxon>Panpulmonata</taxon>
        <taxon>Eupulmonata</taxon>
        <taxon>Stylommatophora</taxon>
        <taxon>Helicina</taxon>
        <taxon>Helicoidea</taxon>
        <taxon>Geomitridae</taxon>
        <taxon>Cernuella</taxon>
    </lineage>
</organism>
<dbReference type="InterPro" id="IPR018086">
    <property type="entry name" value="NADH_UbQ_OxRdtase_su1_CS"/>
</dbReference>
<evidence type="ECO:0000256" key="6">
    <source>
        <dbReference type="ARBA" id="ARBA00023136"/>
    </source>
</evidence>
<gene>
    <name evidence="10" type="primary">ND1</name>
</gene>
<evidence type="ECO:0000256" key="1">
    <source>
        <dbReference type="ARBA" id="ARBA00004141"/>
    </source>
</evidence>
<evidence type="ECO:0000256" key="7">
    <source>
        <dbReference type="RuleBase" id="RU000471"/>
    </source>
</evidence>
<feature type="transmembrane region" description="Helical" evidence="9">
    <location>
        <begin position="67"/>
        <end position="87"/>
    </location>
</feature>
<reference evidence="10" key="1">
    <citation type="journal article" date="2016" name="Zookeys">
        <title>The mitochondrial genome of the land snail Cernuella virgata (Da Costa, 1778): the first complete sequence in the family Hygromiidae (Pulmonata, Stylommatophora).</title>
        <authorList>
            <person name="Lin J.H."/>
            <person name="Zhou W.C."/>
            <person name="Ding H.L."/>
            <person name="Wang P."/>
            <person name="Ai H.M."/>
        </authorList>
    </citation>
    <scope>NUCLEOTIDE SEQUENCE</scope>
</reference>
<keyword evidence="7" id="KW-0520">NAD</keyword>
<feature type="transmembrane region" description="Helical" evidence="9">
    <location>
        <begin position="138"/>
        <end position="160"/>
    </location>
</feature>
<feature type="transmembrane region" description="Helical" evidence="9">
    <location>
        <begin position="206"/>
        <end position="231"/>
    </location>
</feature>
<dbReference type="GO" id="GO:0003954">
    <property type="term" value="F:NADH dehydrogenase activity"/>
    <property type="evidence" value="ECO:0007669"/>
    <property type="project" value="TreeGrafter"/>
</dbReference>
<dbReference type="PANTHER" id="PTHR11432:SF3">
    <property type="entry name" value="NADH-UBIQUINONE OXIDOREDUCTASE CHAIN 1"/>
    <property type="match status" value="1"/>
</dbReference>
<evidence type="ECO:0000256" key="8">
    <source>
        <dbReference type="RuleBase" id="RU000473"/>
    </source>
</evidence>
<dbReference type="Pfam" id="PF00146">
    <property type="entry name" value="NADHdh"/>
    <property type="match status" value="1"/>
</dbReference>